<gene>
    <name evidence="1" type="ORF">A9K56_00350</name>
</gene>
<protein>
    <submittedName>
        <fullName evidence="1">Uncharacterized protein</fullName>
    </submittedName>
</protein>
<organism evidence="1 2">
    <name type="scientific">Stenotrophomonas maltophilia</name>
    <name type="common">Pseudomonas maltophilia</name>
    <name type="synonym">Xanthomonas maltophilia</name>
    <dbReference type="NCBI Taxonomy" id="40324"/>
    <lineage>
        <taxon>Bacteria</taxon>
        <taxon>Pseudomonadati</taxon>
        <taxon>Pseudomonadota</taxon>
        <taxon>Gammaproteobacteria</taxon>
        <taxon>Lysobacterales</taxon>
        <taxon>Lysobacteraceae</taxon>
        <taxon>Stenotrophomonas</taxon>
        <taxon>Stenotrophomonas maltophilia group</taxon>
    </lineage>
</organism>
<dbReference type="Proteomes" id="UP000092125">
    <property type="component" value="Unassembled WGS sequence"/>
</dbReference>
<sequence length="71" mass="7976">MLNGTFRQAFFHSTEQLKLLIVLIRTAVAIVFVHLPEPNPICLDAEMPSLKDPNISNLESWVLYSNLGHGD</sequence>
<comment type="caution">
    <text evidence="1">The sequence shown here is derived from an EMBL/GenBank/DDBJ whole genome shotgun (WGS) entry which is preliminary data.</text>
</comment>
<accession>A0AAP7L231</accession>
<evidence type="ECO:0000313" key="2">
    <source>
        <dbReference type="Proteomes" id="UP000092125"/>
    </source>
</evidence>
<proteinExistence type="predicted"/>
<evidence type="ECO:0000313" key="1">
    <source>
        <dbReference type="EMBL" id="OBU63202.1"/>
    </source>
</evidence>
<name>A0AAP7L231_STEMA</name>
<dbReference type="AlphaFoldDB" id="A0AAP7L231"/>
<dbReference type="EMBL" id="LYVI01000001">
    <property type="protein sequence ID" value="OBU63202.1"/>
    <property type="molecule type" value="Genomic_DNA"/>
</dbReference>
<reference evidence="1 2" key="1">
    <citation type="submission" date="2016-05" db="EMBL/GenBank/DDBJ databases">
        <title>Draft Genome Sequences of Stenotrophomonas maltophilia Strains Sm32COP, Sm41DVV, Sm46PAILV, SmF3, SmF22, SmSOFb1 and SmCVFa1, Isolated from Different Manures, in France.</title>
        <authorList>
            <person name="Nazaret S."/>
            <person name="Bodilis J."/>
        </authorList>
    </citation>
    <scope>NUCLEOTIDE SEQUENCE [LARGE SCALE GENOMIC DNA]</scope>
    <source>
        <strain evidence="1 2">Sm41DVV</strain>
    </source>
</reference>